<evidence type="ECO:0000313" key="2">
    <source>
        <dbReference type="Proteomes" id="UP000775213"/>
    </source>
</evidence>
<keyword evidence="2" id="KW-1185">Reference proteome</keyword>
<reference evidence="1 2" key="1">
    <citation type="journal article" date="2021" name="Hortic Res">
        <title>Chromosome-scale assembly of the Dendrobium chrysotoxum genome enhances the understanding of orchid evolution.</title>
        <authorList>
            <person name="Zhang Y."/>
            <person name="Zhang G.Q."/>
            <person name="Zhang D."/>
            <person name="Liu X.D."/>
            <person name="Xu X.Y."/>
            <person name="Sun W.H."/>
            <person name="Yu X."/>
            <person name="Zhu X."/>
            <person name="Wang Z.W."/>
            <person name="Zhao X."/>
            <person name="Zhong W.Y."/>
            <person name="Chen H."/>
            <person name="Yin W.L."/>
            <person name="Huang T."/>
            <person name="Niu S.C."/>
            <person name="Liu Z.J."/>
        </authorList>
    </citation>
    <scope>NUCLEOTIDE SEQUENCE [LARGE SCALE GENOMIC DNA]</scope>
    <source>
        <strain evidence="1">Lindl</strain>
    </source>
</reference>
<dbReference type="EMBL" id="JAGFBR010000018">
    <property type="protein sequence ID" value="KAH0450843.1"/>
    <property type="molecule type" value="Genomic_DNA"/>
</dbReference>
<organism evidence="1 2">
    <name type="scientific">Dendrobium chrysotoxum</name>
    <name type="common">Orchid</name>
    <dbReference type="NCBI Taxonomy" id="161865"/>
    <lineage>
        <taxon>Eukaryota</taxon>
        <taxon>Viridiplantae</taxon>
        <taxon>Streptophyta</taxon>
        <taxon>Embryophyta</taxon>
        <taxon>Tracheophyta</taxon>
        <taxon>Spermatophyta</taxon>
        <taxon>Magnoliopsida</taxon>
        <taxon>Liliopsida</taxon>
        <taxon>Asparagales</taxon>
        <taxon>Orchidaceae</taxon>
        <taxon>Epidendroideae</taxon>
        <taxon>Malaxideae</taxon>
        <taxon>Dendrobiinae</taxon>
        <taxon>Dendrobium</taxon>
    </lineage>
</organism>
<gene>
    <name evidence="1" type="ORF">IEQ34_021535</name>
</gene>
<accession>A0AAV7G647</accession>
<evidence type="ECO:0000313" key="1">
    <source>
        <dbReference type="EMBL" id="KAH0450843.1"/>
    </source>
</evidence>
<dbReference type="Proteomes" id="UP000775213">
    <property type="component" value="Unassembled WGS sequence"/>
</dbReference>
<dbReference type="AlphaFoldDB" id="A0AAV7G647"/>
<protein>
    <submittedName>
        <fullName evidence="1">Uncharacterized protein</fullName>
    </submittedName>
</protein>
<name>A0AAV7G647_DENCH</name>
<proteinExistence type="predicted"/>
<comment type="caution">
    <text evidence="1">The sequence shown here is derived from an EMBL/GenBank/DDBJ whole genome shotgun (WGS) entry which is preliminary data.</text>
</comment>
<sequence>MTPKSDDVISIITEDSFISFRKKIHFSNDLVMKVPARTDRTCFPLPEYVTVYESNLRAGLRFPPSPKLTDILTICGVSLAQLSYRAISIIMGLIVLFRDCRAVLSLEYLSRMGRLFSDVQG</sequence>